<dbReference type="CDD" id="cd00218">
    <property type="entry name" value="GlcAT-I"/>
    <property type="match status" value="1"/>
</dbReference>
<dbReference type="InterPro" id="IPR005027">
    <property type="entry name" value="Glyco_trans_43"/>
</dbReference>
<dbReference type="GO" id="GO:0015018">
    <property type="term" value="F:galactosylgalactosylxylosylprotein 3-beta-glucuronosyltransferase activity"/>
    <property type="evidence" value="ECO:0007669"/>
    <property type="project" value="UniProtKB-UniRule"/>
</dbReference>
<feature type="binding site" evidence="12">
    <location>
        <position position="148"/>
    </location>
    <ligand>
        <name>Mn(2+)</name>
        <dbReference type="ChEBI" id="CHEBI:29035"/>
    </ligand>
</feature>
<dbReference type="EMBL" id="SEYY01001196">
    <property type="protein sequence ID" value="KAB7505557.1"/>
    <property type="molecule type" value="Genomic_DNA"/>
</dbReference>
<dbReference type="SUPFAM" id="SSF53448">
    <property type="entry name" value="Nucleotide-diphospho-sugar transferases"/>
    <property type="match status" value="1"/>
</dbReference>
<dbReference type="GO" id="GO:0005975">
    <property type="term" value="P:carbohydrate metabolic process"/>
    <property type="evidence" value="ECO:0007669"/>
    <property type="project" value="TreeGrafter"/>
</dbReference>
<dbReference type="GO" id="GO:0050650">
    <property type="term" value="P:chondroitin sulfate proteoglycan biosynthetic process"/>
    <property type="evidence" value="ECO:0007669"/>
    <property type="project" value="TreeGrafter"/>
</dbReference>
<evidence type="ECO:0000256" key="13">
    <source>
        <dbReference type="PIRSR" id="PIRSR605027-6"/>
    </source>
</evidence>
<feature type="binding site" evidence="11">
    <location>
        <begin position="146"/>
        <end position="148"/>
    </location>
    <ligand>
        <name>UDP-alpha-D-glucuronate</name>
        <dbReference type="ChEBI" id="CHEBI:58052"/>
    </ligand>
</feature>
<organism evidence="15 16">
    <name type="scientific">Armadillidium nasatum</name>
    <dbReference type="NCBI Taxonomy" id="96803"/>
    <lineage>
        <taxon>Eukaryota</taxon>
        <taxon>Metazoa</taxon>
        <taxon>Ecdysozoa</taxon>
        <taxon>Arthropoda</taxon>
        <taxon>Crustacea</taxon>
        <taxon>Multicrustacea</taxon>
        <taxon>Malacostraca</taxon>
        <taxon>Eumalacostraca</taxon>
        <taxon>Peracarida</taxon>
        <taxon>Isopoda</taxon>
        <taxon>Oniscidea</taxon>
        <taxon>Crinocheta</taxon>
        <taxon>Armadillidiidae</taxon>
        <taxon>Armadillidium</taxon>
    </lineage>
</organism>
<feature type="binding site" evidence="11">
    <location>
        <begin position="237"/>
        <end position="239"/>
    </location>
    <ligand>
        <name>UDP-alpha-D-glucuronate</name>
        <dbReference type="ChEBI" id="CHEBI:58052"/>
    </ligand>
</feature>
<proteinExistence type="inferred from homology"/>
<evidence type="ECO:0000313" key="15">
    <source>
        <dbReference type="EMBL" id="KAB7505557.1"/>
    </source>
</evidence>
<dbReference type="UniPathway" id="UPA00378"/>
<dbReference type="AlphaFoldDB" id="A0A5N5TH35"/>
<feature type="glycosylation site" description="N-linked (GlcNAc...) asparagine" evidence="13">
    <location>
        <position position="229"/>
    </location>
</feature>
<reference evidence="15 16" key="1">
    <citation type="journal article" date="2019" name="PLoS Biol.">
        <title>Sex chromosomes control vertical transmission of feminizing Wolbachia symbionts in an isopod.</title>
        <authorList>
            <person name="Becking T."/>
            <person name="Chebbi M.A."/>
            <person name="Giraud I."/>
            <person name="Moumen B."/>
            <person name="Laverre T."/>
            <person name="Caubet Y."/>
            <person name="Peccoud J."/>
            <person name="Gilbert C."/>
            <person name="Cordaux R."/>
        </authorList>
    </citation>
    <scope>NUCLEOTIDE SEQUENCE [LARGE SCALE GENOMIC DNA]</scope>
    <source>
        <strain evidence="15">ANa2</strain>
        <tissue evidence="15">Whole body excluding digestive tract and cuticle</tissue>
    </source>
</reference>
<evidence type="ECO:0000256" key="4">
    <source>
        <dbReference type="ARBA" id="ARBA00022679"/>
    </source>
</evidence>
<comment type="caution">
    <text evidence="15">The sequence shown here is derived from an EMBL/GenBank/DDBJ whole genome shotgun (WGS) entry which is preliminary data.</text>
</comment>
<feature type="non-terminal residue" evidence="15">
    <location>
        <position position="1"/>
    </location>
</feature>
<keyword evidence="4 14" id="KW-0808">Transferase</keyword>
<dbReference type="PANTHER" id="PTHR10896:SF50">
    <property type="entry name" value="GALACTOSYLGALACTOSYLXYLOSYLPROTEIN 3-BETA-GLUCURONOSYLTRANSFERASE P"/>
    <property type="match status" value="1"/>
</dbReference>
<dbReference type="OrthoDB" id="675023at2759"/>
<name>A0A5N5TH35_9CRUS</name>
<comment type="similarity">
    <text evidence="2 14">Belongs to the glycosyltransferase 43 family.</text>
</comment>
<comment type="cofactor">
    <cofactor evidence="12 14">
        <name>Mn(2+)</name>
        <dbReference type="ChEBI" id="CHEBI:29035"/>
    </cofactor>
</comment>
<evidence type="ECO:0000256" key="5">
    <source>
        <dbReference type="ARBA" id="ARBA00022692"/>
    </source>
</evidence>
<dbReference type="EC" id="2.4.1.135" evidence="3 14"/>
<evidence type="ECO:0000313" key="16">
    <source>
        <dbReference type="Proteomes" id="UP000326759"/>
    </source>
</evidence>
<dbReference type="PANTHER" id="PTHR10896">
    <property type="entry name" value="GALACTOSYLGALACTOSYLXYLOSYLPROTEIN 3-BETA-GLUCURONOSYLTRANSFERASE BETA-1,3-GLUCURONYLTRANSFERASE"/>
    <property type="match status" value="1"/>
</dbReference>
<dbReference type="Pfam" id="PF03360">
    <property type="entry name" value="Glyco_transf_43"/>
    <property type="match status" value="1"/>
</dbReference>
<evidence type="ECO:0000256" key="2">
    <source>
        <dbReference type="ARBA" id="ARBA00007706"/>
    </source>
</evidence>
<comment type="catalytic activity">
    <reaction evidence="10 14">
        <text>3-O-(beta-D-galactosyl-(1-&gt;3)-beta-D-galactosyl-(1-&gt;4)-beta-D-xylosyl)-L-seryl-[protein] + UDP-alpha-D-glucuronate = 3-O-(beta-D-GlcA-(1-&gt;3)-beta-D-Gal-(1-&gt;3)-beta-D-Gal-(1-&gt;4)-beta-D-Xyl)-L-seryl-[protein] + UDP + H(+)</text>
        <dbReference type="Rhea" id="RHEA:24168"/>
        <dbReference type="Rhea" id="RHEA-COMP:12571"/>
        <dbReference type="Rhea" id="RHEA-COMP:12573"/>
        <dbReference type="ChEBI" id="CHEBI:15378"/>
        <dbReference type="ChEBI" id="CHEBI:58052"/>
        <dbReference type="ChEBI" id="CHEBI:58223"/>
        <dbReference type="ChEBI" id="CHEBI:132090"/>
        <dbReference type="ChEBI" id="CHEBI:132093"/>
        <dbReference type="EC" id="2.4.1.135"/>
    </reaction>
</comment>
<feature type="binding site" evidence="11">
    <location>
        <position position="120"/>
    </location>
    <ligand>
        <name>UDP-alpha-D-glucuronate</name>
        <dbReference type="ChEBI" id="CHEBI:58052"/>
    </ligand>
</feature>
<evidence type="ECO:0000256" key="11">
    <source>
        <dbReference type="PIRSR" id="PIRSR605027-2"/>
    </source>
</evidence>
<evidence type="ECO:0000256" key="14">
    <source>
        <dbReference type="RuleBase" id="RU363127"/>
    </source>
</evidence>
<evidence type="ECO:0000256" key="6">
    <source>
        <dbReference type="ARBA" id="ARBA00022968"/>
    </source>
</evidence>
<comment type="pathway">
    <text evidence="14">Protein modification; protein glycosylation.</text>
</comment>
<keyword evidence="5" id="KW-0812">Transmembrane</keyword>
<dbReference type="Proteomes" id="UP000326759">
    <property type="component" value="Unassembled WGS sequence"/>
</dbReference>
<evidence type="ECO:0000256" key="10">
    <source>
        <dbReference type="ARBA" id="ARBA00047979"/>
    </source>
</evidence>
<dbReference type="GO" id="GO:0046872">
    <property type="term" value="F:metal ion binding"/>
    <property type="evidence" value="ECO:0007669"/>
    <property type="project" value="UniProtKB-KW"/>
</dbReference>
<keyword evidence="12 14" id="KW-0479">Metal-binding</keyword>
<dbReference type="GO" id="GO:0000139">
    <property type="term" value="C:Golgi membrane"/>
    <property type="evidence" value="ECO:0007669"/>
    <property type="project" value="UniProtKB-SubCell"/>
</dbReference>
<sequence length="275" mass="31537">IPALIAFSGEINATEFRKLCSYSYERTSDYGVLQNEENSSLPIIYIVTPTYHRPEMAAELIRIGQTLLLVPKVHWIVAEDKETCSDVLFHFLKLLGLPYTHFASPMPDVYRSWRSSQIPRGVSNRRAAIEWVKEHGLDNGVLYFLDDDNTINIKLFEEMRYIKKVAMWPVGLIDGYSVSSPIIGEDSSVIGFFDAWGRGRKFKVDMAGFAVNVGSLNLSLSDIEIKANNCTEIYVWHTRTVRNPLRFLRLPNRHLKDTNIGKLAKYMKKWGIIKF</sequence>
<dbReference type="InterPro" id="IPR029044">
    <property type="entry name" value="Nucleotide-diphossugar_trans"/>
</dbReference>
<keyword evidence="8" id="KW-0472">Membrane</keyword>
<protein>
    <recommendedName>
        <fullName evidence="3 14">Galactosylgalactosylxylosylprotein 3-beta-glucuronosyltransferase</fullName>
        <ecNumber evidence="3 14">2.4.1.135</ecNumber>
    </recommendedName>
</protein>
<keyword evidence="6 14" id="KW-0735">Signal-anchor</keyword>
<evidence type="ECO:0000256" key="9">
    <source>
        <dbReference type="ARBA" id="ARBA00023180"/>
    </source>
</evidence>
<evidence type="ECO:0000256" key="7">
    <source>
        <dbReference type="ARBA" id="ARBA00022989"/>
    </source>
</evidence>
<feature type="binding site" evidence="11">
    <location>
        <begin position="49"/>
        <end position="51"/>
    </location>
    <ligand>
        <name>UDP-alpha-D-glucuronate</name>
        <dbReference type="ChEBI" id="CHEBI:58052"/>
    </ligand>
</feature>
<keyword evidence="9 13" id="KW-0325">Glycoprotein</keyword>
<keyword evidence="7" id="KW-1133">Transmembrane helix</keyword>
<evidence type="ECO:0000256" key="1">
    <source>
        <dbReference type="ARBA" id="ARBA00004606"/>
    </source>
</evidence>
<feature type="binding site" evidence="11">
    <location>
        <position position="125"/>
    </location>
    <ligand>
        <name>UDP-alpha-D-glucuronate</name>
        <dbReference type="ChEBI" id="CHEBI:58052"/>
    </ligand>
</feature>
<keyword evidence="14" id="KW-0333">Golgi apparatus</keyword>
<evidence type="ECO:0000256" key="12">
    <source>
        <dbReference type="PIRSR" id="PIRSR605027-3"/>
    </source>
</evidence>
<dbReference type="Gene3D" id="3.90.550.10">
    <property type="entry name" value="Spore Coat Polysaccharide Biosynthesis Protein SpsA, Chain A"/>
    <property type="match status" value="2"/>
</dbReference>
<keyword evidence="16" id="KW-1185">Reference proteome</keyword>
<evidence type="ECO:0000256" key="3">
    <source>
        <dbReference type="ARBA" id="ARBA00012641"/>
    </source>
</evidence>
<accession>A0A5N5TH35</accession>
<keyword evidence="12 14" id="KW-0464">Manganese</keyword>
<evidence type="ECO:0000256" key="8">
    <source>
        <dbReference type="ARBA" id="ARBA00023136"/>
    </source>
</evidence>
<gene>
    <name evidence="15" type="primary">IRX9H</name>
    <name evidence="15" type="ORF">Anas_00295</name>
</gene>
<feature type="binding site" evidence="11">
    <location>
        <position position="80"/>
    </location>
    <ligand>
        <name>UDP-alpha-D-glucuronate</name>
        <dbReference type="ChEBI" id="CHEBI:58052"/>
    </ligand>
</feature>
<comment type="subcellular location">
    <subcellularLocation>
        <location evidence="14">Golgi apparatus membrane</location>
        <topology evidence="14">Single-pass type II membrane protein</topology>
    </subcellularLocation>
    <subcellularLocation>
        <location evidence="1">Membrane</location>
        <topology evidence="1">Single-pass type II membrane protein</topology>
    </subcellularLocation>
</comment>